<keyword evidence="3" id="KW-1185">Reference proteome</keyword>
<feature type="region of interest" description="Disordered" evidence="1">
    <location>
        <begin position="1"/>
        <end position="43"/>
    </location>
</feature>
<name>A0A1H0KX80_9ACTN</name>
<feature type="compositionally biased region" description="Low complexity" evidence="1">
    <location>
        <begin position="191"/>
        <end position="206"/>
    </location>
</feature>
<protein>
    <submittedName>
        <fullName evidence="2">Uncharacterized protein</fullName>
    </submittedName>
</protein>
<evidence type="ECO:0000256" key="1">
    <source>
        <dbReference type="SAM" id="MobiDB-lite"/>
    </source>
</evidence>
<accession>A0A1H0KX80</accession>
<feature type="compositionally biased region" description="Polar residues" evidence="1">
    <location>
        <begin position="8"/>
        <end position="18"/>
    </location>
</feature>
<organism evidence="2 3">
    <name type="scientific">Nakamurella panacisegetis</name>
    <dbReference type="NCBI Taxonomy" id="1090615"/>
    <lineage>
        <taxon>Bacteria</taxon>
        <taxon>Bacillati</taxon>
        <taxon>Actinomycetota</taxon>
        <taxon>Actinomycetes</taxon>
        <taxon>Nakamurellales</taxon>
        <taxon>Nakamurellaceae</taxon>
        <taxon>Nakamurella</taxon>
    </lineage>
</organism>
<proteinExistence type="predicted"/>
<dbReference type="STRING" id="1090615.SAMN04515671_1459"/>
<dbReference type="AlphaFoldDB" id="A0A1H0KX80"/>
<sequence>MAARTAPSDRTWTTTRSGIKTPARPPTARVRLTPPPNRASSLRIDDRSGIADRAPYDFTASRRRLCCAVFFGVVSARFGPVGPGPAWPGRPVPVAVAGAGGGRGVAAAITWSNPEGVTRHHQSEEGRLVDLLWMLVPGRGAPGRRRLRAGRARHEDAPSHPGTPVTLTTPLAGGKPDLTRGTPDQPEASRSRSPLARAAGRAMAARSSTSEPTSRTCSLALVSAV</sequence>
<feature type="region of interest" description="Disordered" evidence="1">
    <location>
        <begin position="143"/>
        <end position="225"/>
    </location>
</feature>
<evidence type="ECO:0000313" key="2">
    <source>
        <dbReference type="EMBL" id="SDO60350.1"/>
    </source>
</evidence>
<feature type="compositionally biased region" description="Polar residues" evidence="1">
    <location>
        <begin position="207"/>
        <end position="217"/>
    </location>
</feature>
<gene>
    <name evidence="2" type="ORF">SAMN04515671_1459</name>
</gene>
<evidence type="ECO:0000313" key="3">
    <source>
        <dbReference type="Proteomes" id="UP000198741"/>
    </source>
</evidence>
<dbReference type="Proteomes" id="UP000198741">
    <property type="component" value="Chromosome I"/>
</dbReference>
<reference evidence="2 3" key="1">
    <citation type="submission" date="2016-10" db="EMBL/GenBank/DDBJ databases">
        <authorList>
            <person name="de Groot N.N."/>
        </authorList>
    </citation>
    <scope>NUCLEOTIDE SEQUENCE [LARGE SCALE GENOMIC DNA]</scope>
    <source>
        <strain evidence="3">P4-7,KCTC 19426,CECT 7604</strain>
    </source>
</reference>
<dbReference type="EMBL" id="LT629710">
    <property type="protein sequence ID" value="SDO60350.1"/>
    <property type="molecule type" value="Genomic_DNA"/>
</dbReference>